<feature type="domain" description="Ubiquitin-like" evidence="1">
    <location>
        <begin position="183"/>
        <end position="264"/>
    </location>
</feature>
<evidence type="ECO:0000313" key="2">
    <source>
        <dbReference type="EMBL" id="KIP06664.1"/>
    </source>
</evidence>
<dbReference type="Pfam" id="PF22893">
    <property type="entry name" value="ULD_2"/>
    <property type="match status" value="1"/>
</dbReference>
<dbReference type="Proteomes" id="UP000053257">
    <property type="component" value="Unassembled WGS sequence"/>
</dbReference>
<dbReference type="HOGENOM" id="CLU_664123_0_0_1"/>
<organism evidence="2 3">
    <name type="scientific">Phlebiopsis gigantea (strain 11061_1 CR5-6)</name>
    <name type="common">White-rot fungus</name>
    <name type="synonym">Peniophora gigantea</name>
    <dbReference type="NCBI Taxonomy" id="745531"/>
    <lineage>
        <taxon>Eukaryota</taxon>
        <taxon>Fungi</taxon>
        <taxon>Dikarya</taxon>
        <taxon>Basidiomycota</taxon>
        <taxon>Agaricomycotina</taxon>
        <taxon>Agaricomycetes</taxon>
        <taxon>Polyporales</taxon>
        <taxon>Phanerochaetaceae</taxon>
        <taxon>Phlebiopsis</taxon>
    </lineage>
</organism>
<protein>
    <recommendedName>
        <fullName evidence="1">Ubiquitin-like domain-containing protein</fullName>
    </recommendedName>
</protein>
<name>A0A0C3NNI4_PHLG1</name>
<evidence type="ECO:0000313" key="3">
    <source>
        <dbReference type="Proteomes" id="UP000053257"/>
    </source>
</evidence>
<proteinExistence type="predicted"/>
<dbReference type="EMBL" id="KN840513">
    <property type="protein sequence ID" value="KIP06664.1"/>
    <property type="molecule type" value="Genomic_DNA"/>
</dbReference>
<evidence type="ECO:0000259" key="1">
    <source>
        <dbReference type="Pfam" id="PF22893"/>
    </source>
</evidence>
<keyword evidence="3" id="KW-1185">Reference proteome</keyword>
<dbReference type="AlphaFoldDB" id="A0A0C3NNI4"/>
<gene>
    <name evidence="2" type="ORF">PHLGIDRAFT_450255</name>
</gene>
<reference evidence="2 3" key="1">
    <citation type="journal article" date="2014" name="PLoS Genet.">
        <title>Analysis of the Phlebiopsis gigantea genome, transcriptome and secretome provides insight into its pioneer colonization strategies of wood.</title>
        <authorList>
            <person name="Hori C."/>
            <person name="Ishida T."/>
            <person name="Igarashi K."/>
            <person name="Samejima M."/>
            <person name="Suzuki H."/>
            <person name="Master E."/>
            <person name="Ferreira P."/>
            <person name="Ruiz-Duenas F.J."/>
            <person name="Held B."/>
            <person name="Canessa P."/>
            <person name="Larrondo L.F."/>
            <person name="Schmoll M."/>
            <person name="Druzhinina I.S."/>
            <person name="Kubicek C.P."/>
            <person name="Gaskell J.A."/>
            <person name="Kersten P."/>
            <person name="St John F."/>
            <person name="Glasner J."/>
            <person name="Sabat G."/>
            <person name="Splinter BonDurant S."/>
            <person name="Syed K."/>
            <person name="Yadav J."/>
            <person name="Mgbeahuruike A.C."/>
            <person name="Kovalchuk A."/>
            <person name="Asiegbu F.O."/>
            <person name="Lackner G."/>
            <person name="Hoffmeister D."/>
            <person name="Rencoret J."/>
            <person name="Gutierrez A."/>
            <person name="Sun H."/>
            <person name="Lindquist E."/>
            <person name="Barry K."/>
            <person name="Riley R."/>
            <person name="Grigoriev I.V."/>
            <person name="Henrissat B."/>
            <person name="Kues U."/>
            <person name="Berka R.M."/>
            <person name="Martinez A.T."/>
            <person name="Covert S.F."/>
            <person name="Blanchette R.A."/>
            <person name="Cullen D."/>
        </authorList>
    </citation>
    <scope>NUCLEOTIDE SEQUENCE [LARGE SCALE GENOMIC DNA]</scope>
    <source>
        <strain evidence="2 3">11061_1 CR5-6</strain>
    </source>
</reference>
<accession>A0A0C3NNI4</accession>
<dbReference type="InterPro" id="IPR054464">
    <property type="entry name" value="ULD_fung"/>
</dbReference>
<sequence length="414" mass="45992">MSFALTFGGFGDFTTLIGLVTTTCKLIAECYQAAKEQQAVVFFLTKFREDLLIWKPVIDSLTMQNRSLLNPAQARALDAAINIILDAMTRCSRAIDDFQAKVVRNAVISDSCPRTIKIARVAGVKAKQRLYWVFHLKGEAKGLQNILKEQTQVLIAAATGIGLQLASSVHYFVASEFGTPTSGGIVFLDMLGMETLVPWSKCHTYKIFIQYLSAHYRGRAGEAYVQDKMYRLTYTPQQRTGTSEHTIQFSAWDVYLCQAGIVKMAAIHLRNSGSSRPGPASGGPTLTVTQECMQCGKEVQLALNRESECYYCRTKFTYERHLPGGEAESLLNSRPGALLNQSHDYNHVRRFHYYDIDSLDGAHSTQTTDLGGVDQRAKMVNVRKAAHAGIPYRTPGAGQDEHITVTIKAQRFII</sequence>